<keyword evidence="4" id="KW-1185">Reference proteome</keyword>
<accession>A0A8K0K5E9</accession>
<proteinExistence type="predicted"/>
<reference evidence="3" key="1">
    <citation type="submission" date="2013-04" db="EMBL/GenBank/DDBJ databases">
        <authorList>
            <person name="Qu J."/>
            <person name="Murali S.C."/>
            <person name="Bandaranaike D."/>
            <person name="Bellair M."/>
            <person name="Blankenburg K."/>
            <person name="Chao H."/>
            <person name="Dinh H."/>
            <person name="Doddapaneni H."/>
            <person name="Downs B."/>
            <person name="Dugan-Rocha S."/>
            <person name="Elkadiri S."/>
            <person name="Gnanaolivu R.D."/>
            <person name="Hernandez B."/>
            <person name="Javaid M."/>
            <person name="Jayaseelan J.C."/>
            <person name="Lee S."/>
            <person name="Li M."/>
            <person name="Ming W."/>
            <person name="Munidasa M."/>
            <person name="Muniz J."/>
            <person name="Nguyen L."/>
            <person name="Ongeri F."/>
            <person name="Osuji N."/>
            <person name="Pu L.-L."/>
            <person name="Puazo M."/>
            <person name="Qu C."/>
            <person name="Quiroz J."/>
            <person name="Raj R."/>
            <person name="Weissenberger G."/>
            <person name="Xin Y."/>
            <person name="Zou X."/>
            <person name="Han Y."/>
            <person name="Richards S."/>
            <person name="Worley K."/>
            <person name="Muzny D."/>
            <person name="Gibbs R."/>
        </authorList>
    </citation>
    <scope>NUCLEOTIDE SEQUENCE</scope>
    <source>
        <strain evidence="3">Sampled in the wild</strain>
    </source>
</reference>
<feature type="region of interest" description="Disordered" evidence="1">
    <location>
        <begin position="1"/>
        <end position="53"/>
    </location>
</feature>
<sequence>MYSEHNSETEQEMSSNDESEEEEASGSVYFLSRDKKTQWKKAHPPKNTRTRKRNTILQCPGVVSFAGSTQTPFWRNHGAKRVIQEETLALLGLLLMSFVLKSGHLNISDLWATDGTGVEMFPLTMSYNRFLFLMRCL</sequence>
<dbReference type="AlphaFoldDB" id="A0A8K0K5E9"/>
<dbReference type="InterPro" id="IPR029526">
    <property type="entry name" value="PGBD"/>
</dbReference>
<dbReference type="EMBL" id="KZ308381">
    <property type="protein sequence ID" value="KAG8228692.1"/>
    <property type="molecule type" value="Genomic_DNA"/>
</dbReference>
<dbReference type="OrthoDB" id="6779804at2759"/>
<reference evidence="3" key="2">
    <citation type="submission" date="2017-10" db="EMBL/GenBank/DDBJ databases">
        <title>Ladona fulva Genome sequencing and assembly.</title>
        <authorList>
            <person name="Murali S."/>
            <person name="Richards S."/>
            <person name="Bandaranaike D."/>
            <person name="Bellair M."/>
            <person name="Blankenburg K."/>
            <person name="Chao H."/>
            <person name="Dinh H."/>
            <person name="Doddapaneni H."/>
            <person name="Dugan-Rocha S."/>
            <person name="Elkadiri S."/>
            <person name="Gnanaolivu R."/>
            <person name="Hernandez B."/>
            <person name="Skinner E."/>
            <person name="Javaid M."/>
            <person name="Lee S."/>
            <person name="Li M."/>
            <person name="Ming W."/>
            <person name="Munidasa M."/>
            <person name="Muniz J."/>
            <person name="Nguyen L."/>
            <person name="Hughes D."/>
            <person name="Osuji N."/>
            <person name="Pu L.-L."/>
            <person name="Puazo M."/>
            <person name="Qu C."/>
            <person name="Quiroz J."/>
            <person name="Raj R."/>
            <person name="Weissenberger G."/>
            <person name="Xin Y."/>
            <person name="Zou X."/>
            <person name="Han Y."/>
            <person name="Worley K."/>
            <person name="Muzny D."/>
            <person name="Gibbs R."/>
        </authorList>
    </citation>
    <scope>NUCLEOTIDE SEQUENCE</scope>
    <source>
        <strain evidence="3">Sampled in the wild</strain>
    </source>
</reference>
<protein>
    <recommendedName>
        <fullName evidence="2">PiggyBac transposable element-derived protein domain-containing protein</fullName>
    </recommendedName>
</protein>
<evidence type="ECO:0000256" key="1">
    <source>
        <dbReference type="SAM" id="MobiDB-lite"/>
    </source>
</evidence>
<gene>
    <name evidence="3" type="ORF">J437_LFUL008681</name>
</gene>
<dbReference type="Pfam" id="PF13843">
    <property type="entry name" value="DDE_Tnp_1_7"/>
    <property type="match status" value="1"/>
</dbReference>
<feature type="domain" description="PiggyBac transposable element-derived protein" evidence="2">
    <location>
        <begin position="77"/>
        <end position="137"/>
    </location>
</feature>
<feature type="compositionally biased region" description="Acidic residues" evidence="1">
    <location>
        <begin position="9"/>
        <end position="24"/>
    </location>
</feature>
<evidence type="ECO:0000259" key="2">
    <source>
        <dbReference type="Pfam" id="PF13843"/>
    </source>
</evidence>
<comment type="caution">
    <text evidence="3">The sequence shown here is derived from an EMBL/GenBank/DDBJ whole genome shotgun (WGS) entry which is preliminary data.</text>
</comment>
<dbReference type="Proteomes" id="UP000792457">
    <property type="component" value="Unassembled WGS sequence"/>
</dbReference>
<evidence type="ECO:0000313" key="3">
    <source>
        <dbReference type="EMBL" id="KAG8228692.1"/>
    </source>
</evidence>
<name>A0A8K0K5E9_LADFU</name>
<organism evidence="3 4">
    <name type="scientific">Ladona fulva</name>
    <name type="common">Scarce chaser dragonfly</name>
    <name type="synonym">Libellula fulva</name>
    <dbReference type="NCBI Taxonomy" id="123851"/>
    <lineage>
        <taxon>Eukaryota</taxon>
        <taxon>Metazoa</taxon>
        <taxon>Ecdysozoa</taxon>
        <taxon>Arthropoda</taxon>
        <taxon>Hexapoda</taxon>
        <taxon>Insecta</taxon>
        <taxon>Pterygota</taxon>
        <taxon>Palaeoptera</taxon>
        <taxon>Odonata</taxon>
        <taxon>Epiprocta</taxon>
        <taxon>Anisoptera</taxon>
        <taxon>Libelluloidea</taxon>
        <taxon>Libellulidae</taxon>
        <taxon>Ladona</taxon>
    </lineage>
</organism>
<feature type="compositionally biased region" description="Basic residues" evidence="1">
    <location>
        <begin position="38"/>
        <end position="53"/>
    </location>
</feature>
<evidence type="ECO:0000313" key="4">
    <source>
        <dbReference type="Proteomes" id="UP000792457"/>
    </source>
</evidence>